<protein>
    <submittedName>
        <fullName evidence="7">AGL340Cp</fullName>
    </submittedName>
</protein>
<organism evidence="7 8">
    <name type="scientific">Eremothecium gossypii (strain ATCC 10895 / CBS 109.51 / FGSC 9923 / NRRL Y-1056)</name>
    <name type="common">Yeast</name>
    <name type="synonym">Ashbya gossypii</name>
    <dbReference type="NCBI Taxonomy" id="284811"/>
    <lineage>
        <taxon>Eukaryota</taxon>
        <taxon>Fungi</taxon>
        <taxon>Dikarya</taxon>
        <taxon>Ascomycota</taxon>
        <taxon>Saccharomycotina</taxon>
        <taxon>Saccharomycetes</taxon>
        <taxon>Saccharomycetales</taxon>
        <taxon>Saccharomycetaceae</taxon>
        <taxon>Eremothecium</taxon>
    </lineage>
</organism>
<dbReference type="GO" id="GO:0005793">
    <property type="term" value="C:endoplasmic reticulum-Golgi intermediate compartment"/>
    <property type="evidence" value="ECO:0000318"/>
    <property type="project" value="GO_Central"/>
</dbReference>
<accession>Q751R6</accession>
<evidence type="ECO:0000313" key="7">
    <source>
        <dbReference type="EMBL" id="AAS54151.1"/>
    </source>
</evidence>
<name>Q751R6_EREGS</name>
<dbReference type="KEGG" id="ago:AGOS_AGL340C"/>
<dbReference type="GO" id="GO:0007030">
    <property type="term" value="P:Golgi organization"/>
    <property type="evidence" value="ECO:0000318"/>
    <property type="project" value="GO_Central"/>
</dbReference>
<dbReference type="EMBL" id="AE016820">
    <property type="protein sequence ID" value="AAS54151.1"/>
    <property type="molecule type" value="Genomic_DNA"/>
</dbReference>
<comment type="similarity">
    <text evidence="2">Belongs to the SURF4 family.</text>
</comment>
<dbReference type="HOGENOM" id="CLU_056195_0_0_1"/>
<evidence type="ECO:0000256" key="3">
    <source>
        <dbReference type="ARBA" id="ARBA00022692"/>
    </source>
</evidence>
<dbReference type="AlphaFoldDB" id="Q751R6"/>
<feature type="transmembrane region" description="Helical" evidence="6">
    <location>
        <begin position="245"/>
        <end position="264"/>
    </location>
</feature>
<dbReference type="InParanoid" id="Q751R6"/>
<evidence type="ECO:0000256" key="5">
    <source>
        <dbReference type="ARBA" id="ARBA00023136"/>
    </source>
</evidence>
<reference evidence="8" key="2">
    <citation type="journal article" date="2013" name="G3 (Bethesda)">
        <title>Genomes of Ashbya fungi isolated from insects reveal four mating-type loci, numerous translocations, lack of transposons, and distinct gene duplications.</title>
        <authorList>
            <person name="Dietrich F.S."/>
            <person name="Voegeli S."/>
            <person name="Kuo S."/>
            <person name="Philippsen P."/>
        </authorList>
    </citation>
    <scope>GENOME REANNOTATION</scope>
    <source>
        <strain evidence="8">ATCC 10895 / CBS 109.51 / FGSC 9923 / NRRL Y-1056</strain>
    </source>
</reference>
<keyword evidence="5 6" id="KW-0472">Membrane</keyword>
<keyword evidence="8" id="KW-1185">Reference proteome</keyword>
<feature type="transmembrane region" description="Helical" evidence="6">
    <location>
        <begin position="276"/>
        <end position="299"/>
    </location>
</feature>
<dbReference type="eggNOG" id="KOG3998">
    <property type="taxonomic scope" value="Eukaryota"/>
</dbReference>
<feature type="transmembrane region" description="Helical" evidence="6">
    <location>
        <begin position="105"/>
        <end position="127"/>
    </location>
</feature>
<feature type="transmembrane region" description="Helical" evidence="6">
    <location>
        <begin position="132"/>
        <end position="152"/>
    </location>
</feature>
<keyword evidence="3 6" id="KW-0812">Transmembrane</keyword>
<dbReference type="FunCoup" id="Q751R6">
    <property type="interactions" value="554"/>
</dbReference>
<dbReference type="RefSeq" id="NP_986327.1">
    <property type="nucleotide sequence ID" value="NM_211389.1"/>
</dbReference>
<dbReference type="OMA" id="RHRHFPW"/>
<dbReference type="GeneID" id="4622620"/>
<evidence type="ECO:0000256" key="6">
    <source>
        <dbReference type="SAM" id="Phobius"/>
    </source>
</evidence>
<evidence type="ECO:0000256" key="2">
    <source>
        <dbReference type="ARBA" id="ARBA00006945"/>
    </source>
</evidence>
<evidence type="ECO:0000256" key="1">
    <source>
        <dbReference type="ARBA" id="ARBA00004141"/>
    </source>
</evidence>
<comment type="subcellular location">
    <subcellularLocation>
        <location evidence="1">Membrane</location>
        <topology evidence="1">Multi-pass membrane protein</topology>
    </subcellularLocation>
</comment>
<evidence type="ECO:0000256" key="4">
    <source>
        <dbReference type="ARBA" id="ARBA00022989"/>
    </source>
</evidence>
<proteinExistence type="inferred from homology"/>
<gene>
    <name evidence="7" type="ORF">AGOS_AGL340C</name>
</gene>
<evidence type="ECO:0000313" key="8">
    <source>
        <dbReference type="Proteomes" id="UP000000591"/>
    </source>
</evidence>
<keyword evidence="4 6" id="KW-1133">Transmembrane helix</keyword>
<feature type="transmembrane region" description="Helical" evidence="6">
    <location>
        <begin position="221"/>
        <end position="238"/>
    </location>
</feature>
<dbReference type="STRING" id="284811.Q751R6"/>
<dbReference type="OrthoDB" id="7859621at2759"/>
<feature type="transmembrane region" description="Helical" evidence="6">
    <location>
        <begin position="198"/>
        <end position="215"/>
    </location>
</feature>
<dbReference type="Proteomes" id="UP000000591">
    <property type="component" value="Chromosome VII"/>
</dbReference>
<sequence>MSYRGHNYNAMAPGGQTFSNSPYTSNMGSTGARGRSSELFQKFERFAKRIEDVTDHPLVQRFVPYTPLIARFFIVATFYEDSIRILSQWPEQVSFLSYYRRYPRVFVVLFLMVVAVLMMVGATMILLRKQQLYATAILCACIISQGFVYGLFSGTSFVLRNFSVIGGLLITFGDSIVQKRITFGMLPELTSRDGRTKGYILLAGRILIVLMFVTFTFGKSWLTVFLTIAGTVCIAVGYKTKFASIILCLILTFYNVTLNNYWLYGYAKRDFLKYEFYQNLNIIGGLLLVLNTGAGTISFDEKKKIY</sequence>
<dbReference type="GO" id="GO:0016020">
    <property type="term" value="C:membrane"/>
    <property type="evidence" value="ECO:0007669"/>
    <property type="project" value="UniProtKB-SubCell"/>
</dbReference>
<dbReference type="Pfam" id="PF02077">
    <property type="entry name" value="SURF4"/>
    <property type="match status" value="1"/>
</dbReference>
<dbReference type="GO" id="GO:0005783">
    <property type="term" value="C:endoplasmic reticulum"/>
    <property type="evidence" value="ECO:0000318"/>
    <property type="project" value="GO_Central"/>
</dbReference>
<reference evidence="7 8" key="1">
    <citation type="journal article" date="2004" name="Science">
        <title>The Ashbya gossypii genome as a tool for mapping the ancient Saccharomyces cerevisiae genome.</title>
        <authorList>
            <person name="Dietrich F.S."/>
            <person name="Voegeli S."/>
            <person name="Brachat S."/>
            <person name="Lerch A."/>
            <person name="Gates K."/>
            <person name="Steiner S."/>
            <person name="Mohr C."/>
            <person name="Pohlmann R."/>
            <person name="Luedi P."/>
            <person name="Choi S."/>
            <person name="Wing R.A."/>
            <person name="Flavier A."/>
            <person name="Gaffney T.D."/>
            <person name="Philippsen P."/>
        </authorList>
    </citation>
    <scope>NUCLEOTIDE SEQUENCE [LARGE SCALE GENOMIC DNA]</scope>
    <source>
        <strain evidence="8">ATCC 10895 / CBS 109.51 / FGSC 9923 / NRRL Y-1056</strain>
    </source>
</reference>
<dbReference type="InterPro" id="IPR002995">
    <property type="entry name" value="Surf4"/>
</dbReference>